<protein>
    <recommendedName>
        <fullName evidence="5">Late embryogenesis abundant protein LEA-2 subgroup domain-containing protein</fullName>
    </recommendedName>
</protein>
<evidence type="ECO:0000313" key="3">
    <source>
        <dbReference type="EMBL" id="EOX98663.1"/>
    </source>
</evidence>
<accession>A0A061E8V8</accession>
<feature type="transmembrane region" description="Helical" evidence="2">
    <location>
        <begin position="80"/>
        <end position="97"/>
    </location>
</feature>
<gene>
    <name evidence="3" type="ORF">TCM_007370</name>
</gene>
<sequence>MPSPAEVQSKTAKDDHLYAFSPLPQEDSESSLPINMPPTEGGYPYSFSPPGLHLADEISSEFYPSPANEPENIYAKYAKLAFLTLVISYIILTFSLPPPAVVLHPNSFSISNFTIFNSRLAANWEADFTFGCQNCVSNLTSGNDRECNTRIYYDYIKGYIFYNEKEDVLSTVSIEPFSLGAKEHKRVHVKFGNTGWEGNQPIVRKEVVDAIGKKVERGMLHLSMRLDVWVTYKKWGSFWKNNLLGMPDSYCWNLLVGVIPETGMGKLILSRPMKCYQ</sequence>
<dbReference type="HOGENOM" id="CLU_1006152_0_0_1"/>
<organism evidence="3 4">
    <name type="scientific">Theobroma cacao</name>
    <name type="common">Cacao</name>
    <name type="synonym">Cocoa</name>
    <dbReference type="NCBI Taxonomy" id="3641"/>
    <lineage>
        <taxon>Eukaryota</taxon>
        <taxon>Viridiplantae</taxon>
        <taxon>Streptophyta</taxon>
        <taxon>Embryophyta</taxon>
        <taxon>Tracheophyta</taxon>
        <taxon>Spermatophyta</taxon>
        <taxon>Magnoliopsida</taxon>
        <taxon>eudicotyledons</taxon>
        <taxon>Gunneridae</taxon>
        <taxon>Pentapetalae</taxon>
        <taxon>rosids</taxon>
        <taxon>malvids</taxon>
        <taxon>Malvales</taxon>
        <taxon>Malvaceae</taxon>
        <taxon>Byttnerioideae</taxon>
        <taxon>Theobroma</taxon>
    </lineage>
</organism>
<dbReference type="Gramene" id="EOX98663">
    <property type="protein sequence ID" value="EOX98663"/>
    <property type="gene ID" value="TCM_007370"/>
</dbReference>
<name>A0A061E8V8_THECC</name>
<evidence type="ECO:0008006" key="5">
    <source>
        <dbReference type="Google" id="ProtNLM"/>
    </source>
</evidence>
<keyword evidence="4" id="KW-1185">Reference proteome</keyword>
<keyword evidence="2" id="KW-1133">Transmembrane helix</keyword>
<evidence type="ECO:0000313" key="4">
    <source>
        <dbReference type="Proteomes" id="UP000026915"/>
    </source>
</evidence>
<dbReference type="AlphaFoldDB" id="A0A061E8V8"/>
<dbReference type="EMBL" id="CM001880">
    <property type="protein sequence ID" value="EOX98663.1"/>
    <property type="molecule type" value="Genomic_DNA"/>
</dbReference>
<proteinExistence type="predicted"/>
<dbReference type="OMA" id="WEADFTF"/>
<evidence type="ECO:0000256" key="1">
    <source>
        <dbReference type="SAM" id="MobiDB-lite"/>
    </source>
</evidence>
<dbReference type="InParanoid" id="A0A061E8V8"/>
<keyword evidence="2" id="KW-0472">Membrane</keyword>
<reference evidence="3 4" key="1">
    <citation type="journal article" date="2013" name="Genome Biol.">
        <title>The genome sequence of the most widely cultivated cacao type and its use to identify candidate genes regulating pod color.</title>
        <authorList>
            <person name="Motamayor J.C."/>
            <person name="Mockaitis K."/>
            <person name="Schmutz J."/>
            <person name="Haiminen N."/>
            <person name="Iii D.L."/>
            <person name="Cornejo O."/>
            <person name="Findley S.D."/>
            <person name="Zheng P."/>
            <person name="Utro F."/>
            <person name="Royaert S."/>
            <person name="Saski C."/>
            <person name="Jenkins J."/>
            <person name="Podicheti R."/>
            <person name="Zhao M."/>
            <person name="Scheffler B.E."/>
            <person name="Stack J.C."/>
            <person name="Feltus F.A."/>
            <person name="Mustiga G.M."/>
            <person name="Amores F."/>
            <person name="Phillips W."/>
            <person name="Marelli J.P."/>
            <person name="May G.D."/>
            <person name="Shapiro H."/>
            <person name="Ma J."/>
            <person name="Bustamante C.D."/>
            <person name="Schnell R.J."/>
            <person name="Main D."/>
            <person name="Gilbert D."/>
            <person name="Parida L."/>
            <person name="Kuhn D.N."/>
        </authorList>
    </citation>
    <scope>NUCLEOTIDE SEQUENCE [LARGE SCALE GENOMIC DNA]</scope>
    <source>
        <strain evidence="4">cv. Matina 1-6</strain>
    </source>
</reference>
<dbReference type="Proteomes" id="UP000026915">
    <property type="component" value="Chromosome 2"/>
</dbReference>
<evidence type="ECO:0000256" key="2">
    <source>
        <dbReference type="SAM" id="Phobius"/>
    </source>
</evidence>
<keyword evidence="2" id="KW-0812">Transmembrane</keyword>
<feature type="compositionally biased region" description="Polar residues" evidence="1">
    <location>
        <begin position="1"/>
        <end position="10"/>
    </location>
</feature>
<feature type="region of interest" description="Disordered" evidence="1">
    <location>
        <begin position="1"/>
        <end position="35"/>
    </location>
</feature>